<dbReference type="GO" id="GO:0005524">
    <property type="term" value="F:ATP binding"/>
    <property type="evidence" value="ECO:0007669"/>
    <property type="project" value="UniProtKB-KW"/>
</dbReference>
<keyword evidence="2" id="KW-0547">Nucleotide-binding</keyword>
<comment type="caution">
    <text evidence="5">The sequence shown here is derived from an EMBL/GenBank/DDBJ whole genome shotgun (WGS) entry which is preliminary data.</text>
</comment>
<dbReference type="Pfam" id="PF00005">
    <property type="entry name" value="ABC_tran"/>
    <property type="match status" value="1"/>
</dbReference>
<evidence type="ECO:0000313" key="5">
    <source>
        <dbReference type="EMBL" id="KOX90110.1"/>
    </source>
</evidence>
<organism evidence="5 6">
    <name type="scientific">Thermus aquaticus</name>
    <dbReference type="NCBI Taxonomy" id="271"/>
    <lineage>
        <taxon>Bacteria</taxon>
        <taxon>Thermotogati</taxon>
        <taxon>Deinococcota</taxon>
        <taxon>Deinococci</taxon>
        <taxon>Thermales</taxon>
        <taxon>Thermaceae</taxon>
        <taxon>Thermus</taxon>
    </lineage>
</organism>
<dbReference type="Gene3D" id="3.40.50.300">
    <property type="entry name" value="P-loop containing nucleotide triphosphate hydrolases"/>
    <property type="match status" value="1"/>
</dbReference>
<dbReference type="RefSeq" id="WP_003048086.1">
    <property type="nucleotide sequence ID" value="NZ_LHCI01000106.1"/>
</dbReference>
<evidence type="ECO:0000256" key="3">
    <source>
        <dbReference type="ARBA" id="ARBA00022840"/>
    </source>
</evidence>
<dbReference type="PANTHER" id="PTHR45772">
    <property type="entry name" value="CONSERVED COMPONENT OF ABC TRANSPORTER FOR NATURAL AMINO ACIDS-RELATED"/>
    <property type="match status" value="1"/>
</dbReference>
<proteinExistence type="predicted"/>
<dbReference type="InterPro" id="IPR017871">
    <property type="entry name" value="ABC_transporter-like_CS"/>
</dbReference>
<dbReference type="InterPro" id="IPR030921">
    <property type="entry name" value="LPS_export_LptB"/>
</dbReference>
<dbReference type="NCBIfam" id="TIGR04406">
    <property type="entry name" value="LPS_export_lptB"/>
    <property type="match status" value="1"/>
</dbReference>
<reference evidence="5 6" key="1">
    <citation type="submission" date="2015-07" db="EMBL/GenBank/DDBJ databases">
        <authorList>
            <person name="Noorani M."/>
        </authorList>
    </citation>
    <scope>NUCLEOTIDE SEQUENCE [LARGE SCALE GENOMIC DNA]</scope>
    <source>
        <strain evidence="6">ATCC 25104 / DSM 625 / JCM 10724 / NBRC 103206 / NCIMB 11243 / YT-1</strain>
    </source>
</reference>
<dbReference type="GO" id="GO:0016887">
    <property type="term" value="F:ATP hydrolysis activity"/>
    <property type="evidence" value="ECO:0007669"/>
    <property type="project" value="InterPro"/>
</dbReference>
<evidence type="ECO:0000256" key="1">
    <source>
        <dbReference type="ARBA" id="ARBA00022448"/>
    </source>
</evidence>
<keyword evidence="1" id="KW-0813">Transport</keyword>
<dbReference type="GO" id="GO:0043190">
    <property type="term" value="C:ATP-binding cassette (ABC) transporter complex"/>
    <property type="evidence" value="ECO:0007669"/>
    <property type="project" value="InterPro"/>
</dbReference>
<evidence type="ECO:0000256" key="2">
    <source>
        <dbReference type="ARBA" id="ARBA00022741"/>
    </source>
</evidence>
<dbReference type="InterPro" id="IPR051120">
    <property type="entry name" value="ABC_AA/LPS_Transport"/>
</dbReference>
<keyword evidence="3 5" id="KW-0067">ATP-binding</keyword>
<evidence type="ECO:0000259" key="4">
    <source>
        <dbReference type="PROSITE" id="PS50893"/>
    </source>
</evidence>
<dbReference type="GO" id="GO:0055085">
    <property type="term" value="P:transmembrane transport"/>
    <property type="evidence" value="ECO:0007669"/>
    <property type="project" value="InterPro"/>
</dbReference>
<dbReference type="SMART" id="SM00382">
    <property type="entry name" value="AAA"/>
    <property type="match status" value="1"/>
</dbReference>
<dbReference type="PROSITE" id="PS00211">
    <property type="entry name" value="ABC_TRANSPORTER_1"/>
    <property type="match status" value="1"/>
</dbReference>
<dbReference type="PROSITE" id="PS50893">
    <property type="entry name" value="ABC_TRANSPORTER_2"/>
    <property type="match status" value="1"/>
</dbReference>
<dbReference type="CDD" id="cd03218">
    <property type="entry name" value="ABC_YhbG"/>
    <property type="match status" value="1"/>
</dbReference>
<dbReference type="AlphaFoldDB" id="A0A0N0U865"/>
<dbReference type="SUPFAM" id="SSF52540">
    <property type="entry name" value="P-loop containing nucleoside triphosphate hydrolases"/>
    <property type="match status" value="1"/>
</dbReference>
<dbReference type="InterPro" id="IPR027417">
    <property type="entry name" value="P-loop_NTPase"/>
</dbReference>
<dbReference type="EMBL" id="LHCI01000106">
    <property type="protein sequence ID" value="KOX90110.1"/>
    <property type="molecule type" value="Genomic_DNA"/>
</dbReference>
<evidence type="ECO:0000313" key="6">
    <source>
        <dbReference type="Proteomes" id="UP000037685"/>
    </source>
</evidence>
<dbReference type="InterPro" id="IPR003593">
    <property type="entry name" value="AAA+_ATPase"/>
</dbReference>
<sequence length="242" mass="27566">MDGELVAQGLRKRYGPKEVVKGVDLHLKRGEIVALFGPNGAGKTTTFYMVVGFIRPTGGRIFLKGQEIGRLPMYKRARMGLGYLPQEPSAFRRMTVLENLLAILEFQPLSQRERLEKAKALLEELAIYHLKDRMAYALSGGERRRLEIARALCTDPDFILLDEPFTGVDPKNVREIQKVIAELRERRGVGVFVTDHAVRETLAITDRVYVMYDGEILFHGDPETFAKDQGVRRHYLGEDYEL</sequence>
<accession>A0A0N0U865</accession>
<feature type="domain" description="ABC transporter" evidence="4">
    <location>
        <begin position="5"/>
        <end position="238"/>
    </location>
</feature>
<dbReference type="Proteomes" id="UP000037685">
    <property type="component" value="Unassembled WGS sequence"/>
</dbReference>
<keyword evidence="5" id="KW-0378">Hydrolase</keyword>
<dbReference type="PATRIC" id="fig|271.14.peg.1372"/>
<protein>
    <submittedName>
        <fullName evidence="5">Lipopolysaccharide export system ATP-binding protein LptB</fullName>
        <ecNumber evidence="5">3.6.3.-</ecNumber>
    </submittedName>
</protein>
<dbReference type="PANTHER" id="PTHR45772:SF10">
    <property type="entry name" value="LIPOPOLYSACCHARIDE EXPORT SYSTEM ATP-BINDING PROTEIN LPTB"/>
    <property type="match status" value="1"/>
</dbReference>
<gene>
    <name evidence="5" type="primary">lptB_2</name>
    <name evidence="5" type="ORF">BVI061214_01297</name>
</gene>
<dbReference type="EC" id="3.6.3.-" evidence="5"/>
<name>A0A0N0U865_THEAQ</name>
<dbReference type="InterPro" id="IPR003439">
    <property type="entry name" value="ABC_transporter-like_ATP-bd"/>
</dbReference>